<dbReference type="GeneID" id="31370866"/>
<dbReference type="TAIR" id="AT1G72755"/>
<dbReference type="EMBL" id="CP002684">
    <property type="protein sequence ID" value="ANM58783.1"/>
    <property type="molecule type" value="Genomic_DNA"/>
</dbReference>
<dbReference type="InParanoid" id="A0A1P8AQ41"/>
<sequence>MTPTEAPATEPPSRHRWKRKV</sequence>
<reference evidence="4" key="2">
    <citation type="journal article" date="2017" name="Plant J.">
        <title>Araport11: a complete reannotation of the Arabidopsis thaliana reference genome.</title>
        <authorList>
            <person name="Cheng C.Y."/>
            <person name="Krishnakumar V."/>
            <person name="Chan A.P."/>
            <person name="Thibaud-Nissen F."/>
            <person name="Schobel S."/>
            <person name="Town C.D."/>
        </authorList>
    </citation>
    <scope>GENOME REANNOTATION</scope>
    <source>
        <strain evidence="4">cv. Columbia</strain>
    </source>
</reference>
<reference evidence="3 4" key="1">
    <citation type="journal article" date="2000" name="Nature">
        <title>Sequence and analysis of chromosome 1 of the plant Arabidopsis thaliana.</title>
        <authorList>
            <person name="Theologis A."/>
            <person name="Ecker J.R."/>
            <person name="Palm C.J."/>
            <person name="Federspiel N.A."/>
            <person name="Kaul S."/>
            <person name="White O."/>
            <person name="Alonso J."/>
            <person name="Altafi H."/>
            <person name="Araujo R."/>
            <person name="Bowman C.L."/>
            <person name="Brooks S.Y."/>
            <person name="Buehler E."/>
            <person name="Chan A."/>
            <person name="Chao Q."/>
            <person name="Chen H."/>
            <person name="Cheuk R.F."/>
            <person name="Chin C.W."/>
            <person name="Chung M.K."/>
            <person name="Conn L."/>
            <person name="Conway A.B."/>
            <person name="Conway A.R."/>
            <person name="Creasy T.H."/>
            <person name="Dewar K."/>
            <person name="Dunn P."/>
            <person name="Etgu P."/>
            <person name="Feldblyum T.V."/>
            <person name="Feng J."/>
            <person name="Fong B."/>
            <person name="Fujii C.Y."/>
            <person name="Gill J.E."/>
            <person name="Goldsmith A.D."/>
            <person name="Haas B."/>
            <person name="Hansen N.F."/>
            <person name="Hughes B."/>
            <person name="Huizar L."/>
            <person name="Hunter J.L."/>
            <person name="Jenkins J."/>
            <person name="Johnson-Hopson C."/>
            <person name="Khan S."/>
            <person name="Khaykin E."/>
            <person name="Kim C.J."/>
            <person name="Koo H.L."/>
            <person name="Kremenetskaia I."/>
            <person name="Kurtz D.B."/>
            <person name="Kwan A."/>
            <person name="Lam B."/>
            <person name="Langin-Hooper S."/>
            <person name="Lee A."/>
            <person name="Lee J.M."/>
            <person name="Lenz C.A."/>
            <person name="Li J.H."/>
            <person name="Li Y."/>
            <person name="Lin X."/>
            <person name="Liu S.X."/>
            <person name="Liu Z.A."/>
            <person name="Luros J.S."/>
            <person name="Maiti R."/>
            <person name="Marziali A."/>
            <person name="Militscher J."/>
            <person name="Miranda M."/>
            <person name="Nguyen M."/>
            <person name="Nierman W.C."/>
            <person name="Osborne B.I."/>
            <person name="Pai G."/>
            <person name="Peterson J."/>
            <person name="Pham P.K."/>
            <person name="Rizzo M."/>
            <person name="Rooney T."/>
            <person name="Rowley D."/>
            <person name="Sakano H."/>
            <person name="Salzberg S.L."/>
            <person name="Schwartz J.R."/>
            <person name="Shinn P."/>
            <person name="Southwick A.M."/>
            <person name="Sun H."/>
            <person name="Tallon L.J."/>
            <person name="Tambunga G."/>
            <person name="Toriumi M.J."/>
            <person name="Town C.D."/>
            <person name="Utterback T."/>
            <person name="Van Aken S."/>
            <person name="Vaysberg M."/>
            <person name="Vysotskaia V.S."/>
            <person name="Walker M."/>
            <person name="Wu D."/>
            <person name="Yu G."/>
            <person name="Fraser C.M."/>
            <person name="Venter J.C."/>
            <person name="Davis R.W."/>
        </authorList>
    </citation>
    <scope>NUCLEOTIDE SEQUENCE [LARGE SCALE GENOMIC DNA]</scope>
    <source>
        <strain evidence="4">cv. Columbia</strain>
    </source>
</reference>
<evidence type="ECO:0000313" key="4">
    <source>
        <dbReference type="Proteomes" id="UP000006548"/>
    </source>
</evidence>
<evidence type="ECO:0000313" key="2">
    <source>
        <dbReference type="Araport" id="AT1G72755"/>
    </source>
</evidence>
<evidence type="ECO:0000313" key="3">
    <source>
        <dbReference type="EMBL" id="ANM58783.1"/>
    </source>
</evidence>
<organism evidence="3 4">
    <name type="scientific">Arabidopsis thaliana</name>
    <name type="common">Mouse-ear cress</name>
    <dbReference type="NCBI Taxonomy" id="3702"/>
    <lineage>
        <taxon>Eukaryota</taxon>
        <taxon>Viridiplantae</taxon>
        <taxon>Streptophyta</taxon>
        <taxon>Embryophyta</taxon>
        <taxon>Tracheophyta</taxon>
        <taxon>Spermatophyta</taxon>
        <taxon>Magnoliopsida</taxon>
        <taxon>eudicotyledons</taxon>
        <taxon>Gunneridae</taxon>
        <taxon>Pentapetalae</taxon>
        <taxon>rosids</taxon>
        <taxon>malvids</taxon>
        <taxon>Brassicales</taxon>
        <taxon>Brassicaceae</taxon>
        <taxon>Camelineae</taxon>
        <taxon>Arabidopsis</taxon>
    </lineage>
</organism>
<dbReference type="Proteomes" id="UP000006548">
    <property type="component" value="Chromosome 1"/>
</dbReference>
<keyword evidence="4" id="KW-1185">Reference proteome</keyword>
<name>A0A1P8AQ41_ARATH</name>
<evidence type="ECO:0000256" key="1">
    <source>
        <dbReference type="SAM" id="MobiDB-lite"/>
    </source>
</evidence>
<dbReference type="AlphaFoldDB" id="A0A1P8AQ41"/>
<gene>
    <name evidence="2 3" type="ordered locus">At1g72755</name>
</gene>
<dbReference type="Araport" id="AT1G72755"/>
<dbReference type="RefSeq" id="NP_001336507.1">
    <property type="nucleotide sequence ID" value="NM_001349580.1"/>
</dbReference>
<feature type="region of interest" description="Disordered" evidence="1">
    <location>
        <begin position="1"/>
        <end position="21"/>
    </location>
</feature>
<proteinExistence type="predicted"/>
<accession>A0A1P8AQ41</accession>
<protein>
    <submittedName>
        <fullName evidence="3">Uncharacterized protein</fullName>
    </submittedName>
</protein>